<accession>A0ACB8F4G2</accession>
<comment type="caution">
    <text evidence="1">The sequence shown here is derived from an EMBL/GenBank/DDBJ whole genome shotgun (WGS) entry which is preliminary data.</text>
</comment>
<evidence type="ECO:0000313" key="1">
    <source>
        <dbReference type="EMBL" id="KAH7999954.1"/>
    </source>
</evidence>
<sequence length="114" mass="12756">MCQFTRLYDCPPSAQAFLCHSAWLQCIFVNTYLPPCLDTPALTSQWTLFSIYLDSLESSHSSIACDFNARLGCDDEDGNLDPCNLIPLVFHSNQPLLPRVSHDTTKNKITTDEG</sequence>
<protein>
    <submittedName>
        <fullName evidence="1">Uncharacterized protein</fullName>
    </submittedName>
</protein>
<evidence type="ECO:0000313" key="2">
    <source>
        <dbReference type="Proteomes" id="UP000827872"/>
    </source>
</evidence>
<proteinExistence type="predicted"/>
<dbReference type="Proteomes" id="UP000827872">
    <property type="component" value="Linkage Group LG05"/>
</dbReference>
<organism evidence="1 2">
    <name type="scientific">Sphaerodactylus townsendi</name>
    <dbReference type="NCBI Taxonomy" id="933632"/>
    <lineage>
        <taxon>Eukaryota</taxon>
        <taxon>Metazoa</taxon>
        <taxon>Chordata</taxon>
        <taxon>Craniata</taxon>
        <taxon>Vertebrata</taxon>
        <taxon>Euteleostomi</taxon>
        <taxon>Lepidosauria</taxon>
        <taxon>Squamata</taxon>
        <taxon>Bifurcata</taxon>
        <taxon>Gekkota</taxon>
        <taxon>Sphaerodactylidae</taxon>
        <taxon>Sphaerodactylus</taxon>
    </lineage>
</organism>
<name>A0ACB8F4G2_9SAUR</name>
<keyword evidence="2" id="KW-1185">Reference proteome</keyword>
<reference evidence="1" key="1">
    <citation type="submission" date="2021-08" db="EMBL/GenBank/DDBJ databases">
        <title>The first chromosome-level gecko genome reveals the dynamic sex chromosomes of Neotropical dwarf geckos (Sphaerodactylidae: Sphaerodactylus).</title>
        <authorList>
            <person name="Pinto B.J."/>
            <person name="Keating S.E."/>
            <person name="Gamble T."/>
        </authorList>
    </citation>
    <scope>NUCLEOTIDE SEQUENCE</scope>
    <source>
        <strain evidence="1">TG3544</strain>
    </source>
</reference>
<gene>
    <name evidence="1" type="ORF">K3G42_021001</name>
</gene>
<dbReference type="EMBL" id="CM037618">
    <property type="protein sequence ID" value="KAH7999954.1"/>
    <property type="molecule type" value="Genomic_DNA"/>
</dbReference>